<gene>
    <name evidence="1" type="ORF">AVEN_74896_1</name>
</gene>
<reference evidence="1 2" key="1">
    <citation type="journal article" date="2019" name="Sci. Rep.">
        <title>Orb-weaving spider Araneus ventricosus genome elucidates the spidroin gene catalogue.</title>
        <authorList>
            <person name="Kono N."/>
            <person name="Nakamura H."/>
            <person name="Ohtoshi R."/>
            <person name="Moran D.A.P."/>
            <person name="Shinohara A."/>
            <person name="Yoshida Y."/>
            <person name="Fujiwara M."/>
            <person name="Mori M."/>
            <person name="Tomita M."/>
            <person name="Arakawa K."/>
        </authorList>
    </citation>
    <scope>NUCLEOTIDE SEQUENCE [LARGE SCALE GENOMIC DNA]</scope>
</reference>
<evidence type="ECO:0000313" key="1">
    <source>
        <dbReference type="EMBL" id="GBN88771.1"/>
    </source>
</evidence>
<dbReference type="AlphaFoldDB" id="A0A4Y2SLG7"/>
<sequence length="179" mass="20554">EEEHLLPHPYQTDCIDYNAEWRRRNKTGPRSQEVCQDLCEWSFFGSDNTFISQRMTMMEYSMKENPSPCFSVPQPSFGIYYRRNLTSQTAGGRIPTQDAYAIATPVGTVLRSLSTSFDLPIRCFFRVLQHPTNPRAIGTEYVRSRALRFFDGFGSPWKDGSNYLPLCREGAALVRDGFL</sequence>
<dbReference type="EMBL" id="BGPR01022452">
    <property type="protein sequence ID" value="GBN88771.1"/>
    <property type="molecule type" value="Genomic_DNA"/>
</dbReference>
<accession>A0A4Y2SLG7</accession>
<comment type="caution">
    <text evidence="1">The sequence shown here is derived from an EMBL/GenBank/DDBJ whole genome shotgun (WGS) entry which is preliminary data.</text>
</comment>
<keyword evidence="2" id="KW-1185">Reference proteome</keyword>
<dbReference type="OrthoDB" id="6437007at2759"/>
<dbReference type="Proteomes" id="UP000499080">
    <property type="component" value="Unassembled WGS sequence"/>
</dbReference>
<evidence type="ECO:0000313" key="2">
    <source>
        <dbReference type="Proteomes" id="UP000499080"/>
    </source>
</evidence>
<organism evidence="1 2">
    <name type="scientific">Araneus ventricosus</name>
    <name type="common">Orbweaver spider</name>
    <name type="synonym">Epeira ventricosa</name>
    <dbReference type="NCBI Taxonomy" id="182803"/>
    <lineage>
        <taxon>Eukaryota</taxon>
        <taxon>Metazoa</taxon>
        <taxon>Ecdysozoa</taxon>
        <taxon>Arthropoda</taxon>
        <taxon>Chelicerata</taxon>
        <taxon>Arachnida</taxon>
        <taxon>Araneae</taxon>
        <taxon>Araneomorphae</taxon>
        <taxon>Entelegynae</taxon>
        <taxon>Araneoidea</taxon>
        <taxon>Araneidae</taxon>
        <taxon>Araneus</taxon>
    </lineage>
</organism>
<name>A0A4Y2SLG7_ARAVE</name>
<feature type="non-terminal residue" evidence="1">
    <location>
        <position position="1"/>
    </location>
</feature>
<proteinExistence type="predicted"/>
<protein>
    <submittedName>
        <fullName evidence="1">Uncharacterized protein</fullName>
    </submittedName>
</protein>